<dbReference type="AlphaFoldDB" id="S3CG87"/>
<dbReference type="EMBL" id="KE145371">
    <property type="protein sequence ID" value="EPE25537.1"/>
    <property type="molecule type" value="Genomic_DNA"/>
</dbReference>
<dbReference type="InterPro" id="IPR045010">
    <property type="entry name" value="MDR_fam"/>
</dbReference>
<dbReference type="RefSeq" id="XP_008086856.1">
    <property type="nucleotide sequence ID" value="XM_008088665.1"/>
</dbReference>
<dbReference type="InterPro" id="IPR036291">
    <property type="entry name" value="NAD(P)-bd_dom_sf"/>
</dbReference>
<protein>
    <submittedName>
        <fullName evidence="3">NAD(P)-binding Rossmann-fold containing protein</fullName>
    </submittedName>
</protein>
<dbReference type="Pfam" id="PF16884">
    <property type="entry name" value="ADH_N_2"/>
    <property type="match status" value="1"/>
</dbReference>
<dbReference type="InterPro" id="IPR011032">
    <property type="entry name" value="GroES-like_sf"/>
</dbReference>
<dbReference type="Gene3D" id="3.90.180.10">
    <property type="entry name" value="Medium-chain alcohol dehydrogenases, catalytic domain"/>
    <property type="match status" value="1"/>
</dbReference>
<proteinExistence type="predicted"/>
<dbReference type="InterPro" id="IPR041694">
    <property type="entry name" value="ADH_N_2"/>
</dbReference>
<dbReference type="SUPFAM" id="SSF51735">
    <property type="entry name" value="NAD(P)-binding Rossmann-fold domains"/>
    <property type="match status" value="1"/>
</dbReference>
<dbReference type="CDD" id="cd05288">
    <property type="entry name" value="PGDH"/>
    <property type="match status" value="1"/>
</dbReference>
<dbReference type="Gene3D" id="3.40.50.720">
    <property type="entry name" value="NAD(P)-binding Rossmann-like Domain"/>
    <property type="match status" value="1"/>
</dbReference>
<dbReference type="GeneID" id="19460507"/>
<dbReference type="OrthoDB" id="809632at2759"/>
<evidence type="ECO:0000256" key="1">
    <source>
        <dbReference type="ARBA" id="ARBA00023002"/>
    </source>
</evidence>
<evidence type="ECO:0000313" key="4">
    <source>
        <dbReference type="Proteomes" id="UP000016922"/>
    </source>
</evidence>
<dbReference type="eggNOG" id="KOG1196">
    <property type="taxonomic scope" value="Eukaryota"/>
</dbReference>
<keyword evidence="4" id="KW-1185">Reference proteome</keyword>
<dbReference type="PANTHER" id="PTHR43205:SF7">
    <property type="entry name" value="PROSTAGLANDIN REDUCTASE 1"/>
    <property type="match status" value="1"/>
</dbReference>
<organism evidence="3 4">
    <name type="scientific">Glarea lozoyensis (strain ATCC 20868 / MF5171)</name>
    <dbReference type="NCBI Taxonomy" id="1116229"/>
    <lineage>
        <taxon>Eukaryota</taxon>
        <taxon>Fungi</taxon>
        <taxon>Dikarya</taxon>
        <taxon>Ascomycota</taxon>
        <taxon>Pezizomycotina</taxon>
        <taxon>Leotiomycetes</taxon>
        <taxon>Helotiales</taxon>
        <taxon>Helotiaceae</taxon>
        <taxon>Glarea</taxon>
    </lineage>
</organism>
<dbReference type="Proteomes" id="UP000016922">
    <property type="component" value="Unassembled WGS sequence"/>
</dbReference>
<dbReference type="Pfam" id="PF00107">
    <property type="entry name" value="ADH_zinc_N"/>
    <property type="match status" value="1"/>
</dbReference>
<dbReference type="OMA" id="WMSDIPQ"/>
<dbReference type="PANTHER" id="PTHR43205">
    <property type="entry name" value="PROSTAGLANDIN REDUCTASE"/>
    <property type="match status" value="1"/>
</dbReference>
<accession>S3CG87</accession>
<dbReference type="InterPro" id="IPR013149">
    <property type="entry name" value="ADH-like_C"/>
</dbReference>
<reference evidence="3 4" key="1">
    <citation type="journal article" date="2013" name="BMC Genomics">
        <title>Genomics-driven discovery of the pneumocandin biosynthetic gene cluster in the fungus Glarea lozoyensis.</title>
        <authorList>
            <person name="Chen L."/>
            <person name="Yue Q."/>
            <person name="Zhang X."/>
            <person name="Xiang M."/>
            <person name="Wang C."/>
            <person name="Li S."/>
            <person name="Che Y."/>
            <person name="Ortiz-Lopez F.J."/>
            <person name="Bills G.F."/>
            <person name="Liu X."/>
            <person name="An Z."/>
        </authorList>
    </citation>
    <scope>NUCLEOTIDE SEQUENCE [LARGE SCALE GENOMIC DNA]</scope>
    <source>
        <strain evidence="4">ATCC 20868 / MF5171</strain>
    </source>
</reference>
<evidence type="ECO:0000259" key="2">
    <source>
        <dbReference type="SMART" id="SM00829"/>
    </source>
</evidence>
<dbReference type="SMART" id="SM00829">
    <property type="entry name" value="PKS_ER"/>
    <property type="match status" value="1"/>
</dbReference>
<dbReference type="SUPFAM" id="SSF50129">
    <property type="entry name" value="GroES-like"/>
    <property type="match status" value="1"/>
</dbReference>
<keyword evidence="1" id="KW-0560">Oxidoreductase</keyword>
<sequence>MAPNQSLILSKNPTGFPIPGEDLTVKTEEIDLDDELDDGSVLLKTLYLSYDPFMRGRMKPAGNKSYVSGYPLGSTLSNAGLLQVVKSSNPSYHPGDLVLGNAAFSTYQIVDSSRLNISPYAGGFQILENPLGLDPKLFLGALGMSGLTAYSSFYEIGKPKKGDVIFISAASGAVGQIVGQLAKREGLRVLGSVGSQEKLDFITKELGFDAGFNYRTEGVTEGLERVLEETGGGGLNIYYDNVGGEHLDVAIVHMENFGRIVQCGSISQTSLDPSKVYRLGNMPQVVARRLTIRGFIVFDPDFGPKYRDEHQQNLGKWIKDREIKVLMDVTSGMEDAAEGFVRMLQGRNYGKAVLKLGDV</sequence>
<dbReference type="GO" id="GO:0016628">
    <property type="term" value="F:oxidoreductase activity, acting on the CH-CH group of donors, NAD or NADP as acceptor"/>
    <property type="evidence" value="ECO:0007669"/>
    <property type="project" value="InterPro"/>
</dbReference>
<dbReference type="InterPro" id="IPR020843">
    <property type="entry name" value="ER"/>
</dbReference>
<gene>
    <name evidence="3" type="ORF">GLAREA_01449</name>
</gene>
<evidence type="ECO:0000313" key="3">
    <source>
        <dbReference type="EMBL" id="EPE25537.1"/>
    </source>
</evidence>
<dbReference type="FunFam" id="3.40.50.720:FF:000121">
    <property type="entry name" value="Prostaglandin reductase 2"/>
    <property type="match status" value="1"/>
</dbReference>
<dbReference type="KEGG" id="glz:GLAREA_01449"/>
<dbReference type="HOGENOM" id="CLU_026673_29_1_1"/>
<feature type="domain" description="Enoyl reductase (ER)" evidence="2">
    <location>
        <begin position="20"/>
        <end position="354"/>
    </location>
</feature>
<name>S3CG87_GLAL2</name>